<proteinExistence type="inferred from homology"/>
<feature type="binding site" evidence="6">
    <location>
        <position position="84"/>
    </location>
    <ligand>
        <name>S-adenosyl-L-methionine</name>
        <dbReference type="ChEBI" id="CHEBI:59789"/>
    </ligand>
</feature>
<feature type="region of interest" description="Disordered" evidence="8">
    <location>
        <begin position="520"/>
        <end position="547"/>
    </location>
</feature>
<dbReference type="PANTHER" id="PTHR11727:SF27">
    <property type="entry name" value="RIBOSOMAL RNA SMALL SUBUNIT METHYLTRANSFERASE, CHLOROPLASTIC"/>
    <property type="match status" value="1"/>
</dbReference>
<evidence type="ECO:0000256" key="5">
    <source>
        <dbReference type="ARBA" id="ARBA00022884"/>
    </source>
</evidence>
<keyword evidence="3 6" id="KW-0808">Transferase</keyword>
<dbReference type="AlphaFoldDB" id="A0AAV6NG18"/>
<evidence type="ECO:0000256" key="3">
    <source>
        <dbReference type="ARBA" id="ARBA00022679"/>
    </source>
</evidence>
<evidence type="ECO:0000313" key="11">
    <source>
        <dbReference type="Proteomes" id="UP000685013"/>
    </source>
</evidence>
<dbReference type="InterPro" id="IPR001737">
    <property type="entry name" value="KsgA/Erm"/>
</dbReference>
<evidence type="ECO:0000259" key="9">
    <source>
        <dbReference type="SMART" id="SM00650"/>
    </source>
</evidence>
<evidence type="ECO:0000256" key="4">
    <source>
        <dbReference type="ARBA" id="ARBA00022691"/>
    </source>
</evidence>
<dbReference type="InterPro" id="IPR020598">
    <property type="entry name" value="rRNA_Ade_methylase_Trfase_N"/>
</dbReference>
<comment type="caution">
    <text evidence="10">The sequence shown here is derived from an EMBL/GenBank/DDBJ whole genome shotgun (WGS) entry which is preliminary data.</text>
</comment>
<feature type="binding site" evidence="6">
    <location>
        <position position="130"/>
    </location>
    <ligand>
        <name>S-adenosyl-L-methionine</name>
        <dbReference type="ChEBI" id="CHEBI:59789"/>
    </ligand>
</feature>
<dbReference type="PROSITE" id="PS51689">
    <property type="entry name" value="SAM_RNA_A_N6_MT"/>
    <property type="match status" value="1"/>
</dbReference>
<feature type="non-terminal residue" evidence="10">
    <location>
        <position position="1"/>
    </location>
</feature>
<feature type="compositionally biased region" description="Low complexity" evidence="8">
    <location>
        <begin position="472"/>
        <end position="485"/>
    </location>
</feature>
<dbReference type="EMBL" id="JAGKQH010000006">
    <property type="protein sequence ID" value="KAG6597173.1"/>
    <property type="molecule type" value="Genomic_DNA"/>
</dbReference>
<dbReference type="Pfam" id="PF00398">
    <property type="entry name" value="RrnaAD"/>
    <property type="match status" value="1"/>
</dbReference>
<feature type="binding site" evidence="6">
    <location>
        <position position="155"/>
    </location>
    <ligand>
        <name>S-adenosyl-L-methionine</name>
        <dbReference type="ChEBI" id="CHEBI:59789"/>
    </ligand>
</feature>
<reference evidence="10 11" key="1">
    <citation type="journal article" date="2021" name="Hortic Res">
        <title>The domestication of Cucurbita argyrosperma as revealed by the genome of its wild relative.</title>
        <authorList>
            <person name="Barrera-Redondo J."/>
            <person name="Sanchez-de la Vega G."/>
            <person name="Aguirre-Liguori J.A."/>
            <person name="Castellanos-Morales G."/>
            <person name="Gutierrez-Guerrero Y.T."/>
            <person name="Aguirre-Dugua X."/>
            <person name="Aguirre-Planter E."/>
            <person name="Tenaillon M.I."/>
            <person name="Lira-Saade R."/>
            <person name="Eguiarte L.E."/>
        </authorList>
    </citation>
    <scope>NUCLEOTIDE SEQUENCE [LARGE SCALE GENOMIC DNA]</scope>
    <source>
        <strain evidence="10">JBR-2021</strain>
    </source>
</reference>
<feature type="compositionally biased region" description="Basic and acidic residues" evidence="8">
    <location>
        <begin position="531"/>
        <end position="547"/>
    </location>
</feature>
<feature type="binding site" evidence="6">
    <location>
        <position position="82"/>
    </location>
    <ligand>
        <name>S-adenosyl-L-methionine</name>
        <dbReference type="ChEBI" id="CHEBI:59789"/>
    </ligand>
</feature>
<keyword evidence="11" id="KW-1185">Reference proteome</keyword>
<name>A0AAV6NG18_9ROSI</name>
<feature type="domain" description="Ribosomal RNA adenine methylase transferase N-terminal" evidence="9">
    <location>
        <begin position="89"/>
        <end position="273"/>
    </location>
</feature>
<feature type="region of interest" description="Disordered" evidence="8">
    <location>
        <begin position="472"/>
        <end position="504"/>
    </location>
</feature>
<dbReference type="Proteomes" id="UP000685013">
    <property type="component" value="Chromosome 6"/>
</dbReference>
<dbReference type="CDD" id="cd02440">
    <property type="entry name" value="AdoMet_MTases"/>
    <property type="match status" value="1"/>
</dbReference>
<gene>
    <name evidence="10" type="primary">PFC1</name>
    <name evidence="10" type="ORF">SDJN03_10353</name>
</gene>
<evidence type="ECO:0000256" key="6">
    <source>
        <dbReference type="PROSITE-ProRule" id="PRU01026"/>
    </source>
</evidence>
<dbReference type="PANTHER" id="PTHR11727">
    <property type="entry name" value="DIMETHYLADENOSINE TRANSFERASE"/>
    <property type="match status" value="1"/>
</dbReference>
<dbReference type="FunFam" id="1.10.8.100:FF:000001">
    <property type="entry name" value="Ribosomal RNA small subunit methyltransferase A"/>
    <property type="match status" value="1"/>
</dbReference>
<evidence type="ECO:0000313" key="10">
    <source>
        <dbReference type="EMBL" id="KAG6597173.1"/>
    </source>
</evidence>
<evidence type="ECO:0000256" key="2">
    <source>
        <dbReference type="ARBA" id="ARBA00022603"/>
    </source>
</evidence>
<keyword evidence="4 6" id="KW-0949">S-adenosyl-L-methionine</keyword>
<dbReference type="InterPro" id="IPR020596">
    <property type="entry name" value="rRNA_Ade_Mease_Trfase_CS"/>
</dbReference>
<keyword evidence="2 6" id="KW-0489">Methyltransferase</keyword>
<dbReference type="GO" id="GO:0000179">
    <property type="term" value="F:rRNA (adenine-N6,N6-)-dimethyltransferase activity"/>
    <property type="evidence" value="ECO:0007669"/>
    <property type="project" value="UniProtKB-UniRule"/>
</dbReference>
<dbReference type="GO" id="GO:0003723">
    <property type="term" value="F:RNA binding"/>
    <property type="evidence" value="ECO:0007669"/>
    <property type="project" value="UniProtKB-UniRule"/>
</dbReference>
<keyword evidence="5 6" id="KW-0694">RNA-binding</keyword>
<feature type="binding site" evidence="6">
    <location>
        <position position="109"/>
    </location>
    <ligand>
        <name>S-adenosyl-L-methionine</name>
        <dbReference type="ChEBI" id="CHEBI:59789"/>
    </ligand>
</feature>
<evidence type="ECO:0000256" key="7">
    <source>
        <dbReference type="RuleBase" id="RU362106"/>
    </source>
</evidence>
<comment type="similarity">
    <text evidence="6 7">Belongs to the class I-like SAM-binding methyltransferase superfamily. rRNA adenine N(6)-methyltransferase family.</text>
</comment>
<feature type="compositionally biased region" description="Basic and acidic residues" evidence="8">
    <location>
        <begin position="578"/>
        <end position="610"/>
    </location>
</feature>
<evidence type="ECO:0000256" key="1">
    <source>
        <dbReference type="ARBA" id="ARBA00022552"/>
    </source>
</evidence>
<dbReference type="PROSITE" id="PS01131">
    <property type="entry name" value="RRNA_A_DIMETH"/>
    <property type="match status" value="1"/>
</dbReference>
<evidence type="ECO:0000256" key="8">
    <source>
        <dbReference type="SAM" id="MobiDB-lite"/>
    </source>
</evidence>
<keyword evidence="1 7" id="KW-0698">rRNA processing</keyword>
<dbReference type="SMART" id="SM00650">
    <property type="entry name" value="rADc"/>
    <property type="match status" value="1"/>
</dbReference>
<feature type="binding site" evidence="6">
    <location>
        <position position="187"/>
    </location>
    <ligand>
        <name>S-adenosyl-L-methionine</name>
        <dbReference type="ChEBI" id="CHEBI:59789"/>
    </ligand>
</feature>
<dbReference type="NCBIfam" id="TIGR00755">
    <property type="entry name" value="ksgA"/>
    <property type="match status" value="1"/>
</dbReference>
<feature type="region of interest" description="Disordered" evidence="8">
    <location>
        <begin position="578"/>
        <end position="638"/>
    </location>
</feature>
<dbReference type="FunFam" id="3.40.50.150:FF:000265">
    <property type="entry name" value="rRNA adenine N(6)-methyltransferase"/>
    <property type="match status" value="1"/>
</dbReference>
<sequence length="724" mass="80724">MAAPPLPNPFLPPISPTFSPQSPKFCFPATTPTVGARRATPFVACSSATVRNGGRVNPDDYHSTLRALNSKGRMPRKSLGQHYMLNSSINEQLAAAANVKEGDVVLEIGPGTGSLTSVLIDLGATVLAVEKDSYMAALVDERFAGTNRLKVLNEDFTKCHVSSHMSSLLKSIELSDSKSQPAKVVSNIPFNISTDIIKQLLPMGDIFSEVVLLLQEETALRLVDSSSGTSEKRPINVFVNFYSDPEFKFKVPRTNFFPQPNVDAAVVSFKLKQAADYPAVSSIKSFFSMVNSAFNGKRKMLRKSLQHISTALEIERALEDCSLPTTSRPEELSLNDFVSNSSVLEAASMAAAAAAALSFSPFHLDDAASTRMLKDFLQESNGNGESKTASFVKRISFPSLKLRRILPRSLSRRLSGMRERDERETGGDFVVKVKDIIRWRSFRDLVDETAEMAAPPLDFADSPGRYTAAATTTTTTTATNSNSSSWCESDFTAEDLPSPSWKGCSDDDETGKVYFSCVGEDSSETPVTNSENDKKVNLLSRDNKGEQSVKERLFQHIDGTISLSRSYKLMELFQQERPYYRESEDNEERDRNNSTGKAKEDGNELFRREFSYQQESESEEERDNNNGKISTTEAEEDDNELFRREFPCYRDSKHDGERDESNRNDFGWILSQKGKENLWREMEREGKWGVFGNEEREELGLEIEGGIFGCLVDEIMLDIFLLSV</sequence>
<dbReference type="EC" id="2.1.1.-" evidence="7"/>
<protein>
    <recommendedName>
        <fullName evidence="7">rRNA adenine N(6)-methyltransferase</fullName>
        <ecNumber evidence="7">2.1.1.-</ecNumber>
    </recommendedName>
</protein>
<accession>A0AAV6NG18</accession>
<organism evidence="10 11">
    <name type="scientific">Cucurbita argyrosperma subsp. sororia</name>
    <dbReference type="NCBI Taxonomy" id="37648"/>
    <lineage>
        <taxon>Eukaryota</taxon>
        <taxon>Viridiplantae</taxon>
        <taxon>Streptophyta</taxon>
        <taxon>Embryophyta</taxon>
        <taxon>Tracheophyta</taxon>
        <taxon>Spermatophyta</taxon>
        <taxon>Magnoliopsida</taxon>
        <taxon>eudicotyledons</taxon>
        <taxon>Gunneridae</taxon>
        <taxon>Pentapetalae</taxon>
        <taxon>rosids</taxon>
        <taxon>fabids</taxon>
        <taxon>Cucurbitales</taxon>
        <taxon>Cucurbitaceae</taxon>
        <taxon>Cucurbiteae</taxon>
        <taxon>Cucurbita</taxon>
    </lineage>
</organism>
<dbReference type="InterPro" id="IPR011530">
    <property type="entry name" value="rRNA_adenine_dimethylase"/>
</dbReference>